<protein>
    <submittedName>
        <fullName evidence="1">Unannotated protein</fullName>
    </submittedName>
</protein>
<dbReference type="AlphaFoldDB" id="A0A6J6WNA3"/>
<accession>A0A6J6WNA3</accession>
<dbReference type="EMBL" id="CAFAAB010000076">
    <property type="protein sequence ID" value="CAB4784704.1"/>
    <property type="molecule type" value="Genomic_DNA"/>
</dbReference>
<name>A0A6J6WNA3_9ZZZZ</name>
<organism evidence="1">
    <name type="scientific">freshwater metagenome</name>
    <dbReference type="NCBI Taxonomy" id="449393"/>
    <lineage>
        <taxon>unclassified sequences</taxon>
        <taxon>metagenomes</taxon>
        <taxon>ecological metagenomes</taxon>
    </lineage>
</organism>
<gene>
    <name evidence="1" type="ORF">UFOPK2958_00765</name>
</gene>
<evidence type="ECO:0000313" key="1">
    <source>
        <dbReference type="EMBL" id="CAB4784704.1"/>
    </source>
</evidence>
<reference evidence="1" key="1">
    <citation type="submission" date="2020-05" db="EMBL/GenBank/DDBJ databases">
        <authorList>
            <person name="Chiriac C."/>
            <person name="Salcher M."/>
            <person name="Ghai R."/>
            <person name="Kavagutti S V."/>
        </authorList>
    </citation>
    <scope>NUCLEOTIDE SEQUENCE</scope>
</reference>
<proteinExistence type="predicted"/>
<sequence>MKIIGKKSIAGFVSCIAAVTLFLGVLPASATSNRVQLSKSWDALIGDYNQIISGLQSGNETKAEAGFIKFSRDCIPLATFETSFSYTINQDIFAVAQLGNAWAWVGYITLTTNSGVSAFQTQTNRLKVAMDKFARDLKKGL</sequence>